<dbReference type="AlphaFoldDB" id="W6RIR2"/>
<dbReference type="Proteomes" id="UP000019443">
    <property type="component" value="Unassembled WGS sequence"/>
</dbReference>
<accession>W6RIR2</accession>
<protein>
    <submittedName>
        <fullName evidence="2">Secreted protein</fullName>
    </submittedName>
</protein>
<keyword evidence="1" id="KW-0732">Signal</keyword>
<dbReference type="EMBL" id="CBYB010000018">
    <property type="protein sequence ID" value="CDM60205.1"/>
    <property type="molecule type" value="Genomic_DNA"/>
</dbReference>
<proteinExistence type="predicted"/>
<comment type="caution">
    <text evidence="2">The sequence shown here is derived from an EMBL/GenBank/DDBJ whole genome shotgun (WGS) entry which is preliminary data.</text>
</comment>
<evidence type="ECO:0000256" key="1">
    <source>
        <dbReference type="SAM" id="SignalP"/>
    </source>
</evidence>
<organism evidence="2 3">
    <name type="scientific">Rhizobium favelukesii</name>
    <dbReference type="NCBI Taxonomy" id="348824"/>
    <lineage>
        <taxon>Bacteria</taxon>
        <taxon>Pseudomonadati</taxon>
        <taxon>Pseudomonadota</taxon>
        <taxon>Alphaproteobacteria</taxon>
        <taxon>Hyphomicrobiales</taxon>
        <taxon>Rhizobiaceae</taxon>
        <taxon>Rhizobium/Agrobacterium group</taxon>
        <taxon>Rhizobium</taxon>
    </lineage>
</organism>
<keyword evidence="2" id="KW-0614">Plasmid</keyword>
<sequence length="61" mass="6337">MKAVKLALRRFSAVGSAFLQATCVASLEASYVNDPARLRPLTAVSGGSQSAALTKISGLER</sequence>
<name>W6RIR2_9HYPH</name>
<evidence type="ECO:0000313" key="2">
    <source>
        <dbReference type="EMBL" id="CDM60205.1"/>
    </source>
</evidence>
<gene>
    <name evidence="2" type="ORF">LPU83_pLPU83b_0211</name>
</gene>
<keyword evidence="3" id="KW-1185">Reference proteome</keyword>
<evidence type="ECO:0000313" key="3">
    <source>
        <dbReference type="Proteomes" id="UP000019443"/>
    </source>
</evidence>
<reference evidence="2" key="1">
    <citation type="submission" date="2013-11" db="EMBL/GenBank/DDBJ databases">
        <title>Draft genome sequence of the broad-host-range Rhizobium sp. LPU83 strain, a member of the low-genetic diversity Oregon-like Rhizobium sp. group.</title>
        <authorList>
            <person name="Wibberg D."/>
            <person name="Puehler A."/>
            <person name="Schlueter A."/>
        </authorList>
    </citation>
    <scope>NUCLEOTIDE SEQUENCE [LARGE SCALE GENOMIC DNA]</scope>
    <source>
        <strain evidence="2">LPU83</strain>
        <plasmid evidence="2">pLPU83b</plasmid>
    </source>
</reference>
<geneLocation type="plasmid" evidence="2">
    <name>pLPU83b</name>
</geneLocation>
<feature type="chain" id="PRO_5004880597" evidence="1">
    <location>
        <begin position="22"/>
        <end position="61"/>
    </location>
</feature>
<feature type="signal peptide" evidence="1">
    <location>
        <begin position="1"/>
        <end position="21"/>
    </location>
</feature>